<organism evidence="1">
    <name type="scientific">Achromobacter sp. HNDS-1</name>
    <dbReference type="NCBI Taxonomy" id="3151598"/>
    <lineage>
        <taxon>Bacteria</taxon>
        <taxon>Pseudomonadati</taxon>
        <taxon>Pseudomonadota</taxon>
        <taxon>Betaproteobacteria</taxon>
        <taxon>Burkholderiales</taxon>
        <taxon>Alcaligenaceae</taxon>
        <taxon>Achromobacter</taxon>
    </lineage>
</organism>
<proteinExistence type="predicted"/>
<dbReference type="KEGG" id="achh:ABFG95_06760"/>
<protein>
    <recommendedName>
        <fullName evidence="2">Phage protein</fullName>
    </recommendedName>
</protein>
<sequence length="234" mass="24456">MMARLVTYNEAGVLTFDSAYRQLVVLGSGSATLGIVAMNRYRNPLYWTSGVVPLTPGAVLRAFQGPYPAVGVQDVNGNAYIRGCSNDPTQKQISVSYFDLGPPSVMVAGGAGLVMYTPSGELAFSSAQPAAKLVRPGAVVAGRSYAAIPVNSRLNITVYGVGSISPMWTGCSAASMNGTTLVTRAPRGGQSGEYPWGNTAGLAFNYTPYVGTHNGEWIGPSVDPLIFDVTDAFA</sequence>
<evidence type="ECO:0008006" key="2">
    <source>
        <dbReference type="Google" id="ProtNLM"/>
    </source>
</evidence>
<gene>
    <name evidence="1" type="ORF">ABFG95_06760</name>
</gene>
<evidence type="ECO:0000313" key="1">
    <source>
        <dbReference type="EMBL" id="XBP00171.1"/>
    </source>
</evidence>
<name>A0AAU7LE57_9BURK</name>
<dbReference type="EMBL" id="CP157584">
    <property type="protein sequence ID" value="XBP00171.1"/>
    <property type="molecule type" value="Genomic_DNA"/>
</dbReference>
<dbReference type="AlphaFoldDB" id="A0AAU7LE57"/>
<dbReference type="RefSeq" id="WP_348995640.1">
    <property type="nucleotide sequence ID" value="NZ_CP157584.1"/>
</dbReference>
<accession>A0AAU7LE57</accession>
<reference evidence="1" key="1">
    <citation type="submission" date="2024-05" db="EMBL/GenBank/DDBJ databases">
        <title>Transcriptome analysis of the degradation process of organic nitrogen by two heterotrophic nitrifying and aerobic denitrifying bacteria, Achromobacter sp. HNDS-1 and Enterobacter sp. HNDS-6.</title>
        <authorList>
            <person name="Huang Y."/>
        </authorList>
    </citation>
    <scope>NUCLEOTIDE SEQUENCE</scope>
    <source>
        <strain evidence="1">HNDS-1</strain>
    </source>
</reference>